<dbReference type="InterPro" id="IPR025528">
    <property type="entry name" value="BrnA_antitoxin"/>
</dbReference>
<organism evidence="1 2">
    <name type="scientific">Candidatus Ornithospirochaeta stercoravium</name>
    <dbReference type="NCBI Taxonomy" id="2840897"/>
    <lineage>
        <taxon>Bacteria</taxon>
        <taxon>Pseudomonadati</taxon>
        <taxon>Spirochaetota</taxon>
        <taxon>Spirochaetia</taxon>
        <taxon>Spirochaetales</taxon>
        <taxon>Spirochaetaceae</taxon>
        <taxon>Spirochaetaceae incertae sedis</taxon>
        <taxon>Candidatus Ornithospirochaeta</taxon>
    </lineage>
</organism>
<sequence>MKDSYDFSKGVKNPYSKKLKKQITIRIDSESIDYFKKQAAEVGISYQNLINLYLRDCAENKRKLTFAWE</sequence>
<accession>A0A9D9NDI0</accession>
<reference evidence="1" key="2">
    <citation type="journal article" date="2021" name="PeerJ">
        <title>Extensive microbial diversity within the chicken gut microbiome revealed by metagenomics and culture.</title>
        <authorList>
            <person name="Gilroy R."/>
            <person name="Ravi A."/>
            <person name="Getino M."/>
            <person name="Pursley I."/>
            <person name="Horton D.L."/>
            <person name="Alikhan N.F."/>
            <person name="Baker D."/>
            <person name="Gharbi K."/>
            <person name="Hall N."/>
            <person name="Watson M."/>
            <person name="Adriaenssens E.M."/>
            <person name="Foster-Nyarko E."/>
            <person name="Jarju S."/>
            <person name="Secka A."/>
            <person name="Antonio M."/>
            <person name="Oren A."/>
            <person name="Chaudhuri R.R."/>
            <person name="La Ragione R."/>
            <person name="Hildebrand F."/>
            <person name="Pallen M.J."/>
        </authorList>
    </citation>
    <scope>NUCLEOTIDE SEQUENCE</scope>
    <source>
        <strain evidence="1">14700</strain>
    </source>
</reference>
<protein>
    <submittedName>
        <fullName evidence="1">BrnA antitoxin family protein</fullName>
    </submittedName>
</protein>
<evidence type="ECO:0000313" key="1">
    <source>
        <dbReference type="EMBL" id="MBO8469145.1"/>
    </source>
</evidence>
<dbReference type="Pfam" id="PF14384">
    <property type="entry name" value="BrnA_antitoxin"/>
    <property type="match status" value="1"/>
</dbReference>
<comment type="caution">
    <text evidence="1">The sequence shown here is derived from an EMBL/GenBank/DDBJ whole genome shotgun (WGS) entry which is preliminary data.</text>
</comment>
<gene>
    <name evidence="1" type="ORF">IAA72_05115</name>
</gene>
<dbReference type="EMBL" id="JADIMF010000077">
    <property type="protein sequence ID" value="MBO8469145.1"/>
    <property type="molecule type" value="Genomic_DNA"/>
</dbReference>
<proteinExistence type="predicted"/>
<dbReference type="AlphaFoldDB" id="A0A9D9NDI0"/>
<name>A0A9D9NDI0_9SPIO</name>
<dbReference type="Proteomes" id="UP000810292">
    <property type="component" value="Unassembled WGS sequence"/>
</dbReference>
<reference evidence="1" key="1">
    <citation type="submission" date="2020-10" db="EMBL/GenBank/DDBJ databases">
        <authorList>
            <person name="Gilroy R."/>
        </authorList>
    </citation>
    <scope>NUCLEOTIDE SEQUENCE</scope>
    <source>
        <strain evidence="1">14700</strain>
    </source>
</reference>
<evidence type="ECO:0000313" key="2">
    <source>
        <dbReference type="Proteomes" id="UP000810292"/>
    </source>
</evidence>